<keyword evidence="5 7" id="KW-1133">Transmembrane helix</keyword>
<proteinExistence type="inferred from homology"/>
<evidence type="ECO:0000256" key="5">
    <source>
        <dbReference type="ARBA" id="ARBA00022989"/>
    </source>
</evidence>
<reference evidence="9" key="1">
    <citation type="journal article" date="2019" name="Int. J. Syst. Evol. Microbiol.">
        <title>The Global Catalogue of Microorganisms (GCM) 10K type strain sequencing project: providing services to taxonomists for standard genome sequencing and annotation.</title>
        <authorList>
            <consortium name="The Broad Institute Genomics Platform"/>
            <consortium name="The Broad Institute Genome Sequencing Center for Infectious Disease"/>
            <person name="Wu L."/>
            <person name="Ma J."/>
        </authorList>
    </citation>
    <scope>NUCLEOTIDE SEQUENCE [LARGE SCALE GENOMIC DNA]</scope>
    <source>
        <strain evidence="9">JCM 17906</strain>
    </source>
</reference>
<feature type="transmembrane region" description="Helical" evidence="7">
    <location>
        <begin position="65"/>
        <end position="90"/>
    </location>
</feature>
<dbReference type="PANTHER" id="PTHR33452:SF1">
    <property type="entry name" value="INNER MEMBRANE PROTEIN YPHA-RELATED"/>
    <property type="match status" value="1"/>
</dbReference>
<organism evidence="8 9">
    <name type="scientific">Pseudonocardia xishanensis</name>
    <dbReference type="NCBI Taxonomy" id="630995"/>
    <lineage>
        <taxon>Bacteria</taxon>
        <taxon>Bacillati</taxon>
        <taxon>Actinomycetota</taxon>
        <taxon>Actinomycetes</taxon>
        <taxon>Pseudonocardiales</taxon>
        <taxon>Pseudonocardiaceae</taxon>
        <taxon>Pseudonocardia</taxon>
    </lineage>
</organism>
<dbReference type="PANTHER" id="PTHR33452">
    <property type="entry name" value="OXIDOREDUCTASE CATD-RELATED"/>
    <property type="match status" value="1"/>
</dbReference>
<protein>
    <submittedName>
        <fullName evidence="8">DoxX family protein</fullName>
    </submittedName>
</protein>
<comment type="caution">
    <text evidence="8">The sequence shown here is derived from an EMBL/GenBank/DDBJ whole genome shotgun (WGS) entry which is preliminary data.</text>
</comment>
<keyword evidence="9" id="KW-1185">Reference proteome</keyword>
<evidence type="ECO:0000256" key="7">
    <source>
        <dbReference type="SAM" id="Phobius"/>
    </source>
</evidence>
<dbReference type="InterPro" id="IPR032808">
    <property type="entry name" value="DoxX"/>
</dbReference>
<evidence type="ECO:0000256" key="2">
    <source>
        <dbReference type="ARBA" id="ARBA00006679"/>
    </source>
</evidence>
<gene>
    <name evidence="8" type="ORF">GCM10023175_18150</name>
</gene>
<feature type="transmembrane region" description="Helical" evidence="7">
    <location>
        <begin position="110"/>
        <end position="129"/>
    </location>
</feature>
<evidence type="ECO:0000313" key="9">
    <source>
        <dbReference type="Proteomes" id="UP001501598"/>
    </source>
</evidence>
<keyword evidence="3" id="KW-1003">Cell membrane</keyword>
<dbReference type="InterPro" id="IPR051907">
    <property type="entry name" value="DoxX-like_oxidoreductase"/>
</dbReference>
<evidence type="ECO:0000313" key="8">
    <source>
        <dbReference type="EMBL" id="GAA4542584.1"/>
    </source>
</evidence>
<keyword evidence="6 7" id="KW-0472">Membrane</keyword>
<comment type="similarity">
    <text evidence="2">Belongs to the DoxX family.</text>
</comment>
<dbReference type="RefSeq" id="WP_345414668.1">
    <property type="nucleotide sequence ID" value="NZ_BAABGT010000025.1"/>
</dbReference>
<evidence type="ECO:0000256" key="6">
    <source>
        <dbReference type="ARBA" id="ARBA00023136"/>
    </source>
</evidence>
<evidence type="ECO:0000256" key="1">
    <source>
        <dbReference type="ARBA" id="ARBA00004651"/>
    </source>
</evidence>
<comment type="subcellular location">
    <subcellularLocation>
        <location evidence="1">Cell membrane</location>
        <topology evidence="1">Multi-pass membrane protein</topology>
    </subcellularLocation>
</comment>
<accession>A0ABP8RM34</accession>
<evidence type="ECO:0000256" key="3">
    <source>
        <dbReference type="ARBA" id="ARBA00022475"/>
    </source>
</evidence>
<evidence type="ECO:0000256" key="4">
    <source>
        <dbReference type="ARBA" id="ARBA00022692"/>
    </source>
</evidence>
<sequence length="173" mass="17048">MGGRGRRNRVGREIASLLLRGAVGGTMIAHGVKHGTSLKGTAGWFGSIGFRQPELQAKTSAAVEVGAGALLLAGAATPLASAAVVGTMGVAARSVHLPNGFFITAEGWEYVTNLAAAAVALAAIGPGRFSVDHATGLTRRIGGGGAAAVAAGVGLAGAAAQLAVFWRAPAPKE</sequence>
<keyword evidence="4 7" id="KW-0812">Transmembrane</keyword>
<feature type="transmembrane region" description="Helical" evidence="7">
    <location>
        <begin position="141"/>
        <end position="166"/>
    </location>
</feature>
<name>A0ABP8RM34_9PSEU</name>
<dbReference type="Proteomes" id="UP001501598">
    <property type="component" value="Unassembled WGS sequence"/>
</dbReference>
<dbReference type="EMBL" id="BAABGT010000025">
    <property type="protein sequence ID" value="GAA4542584.1"/>
    <property type="molecule type" value="Genomic_DNA"/>
</dbReference>
<dbReference type="Pfam" id="PF07681">
    <property type="entry name" value="DoxX"/>
    <property type="match status" value="1"/>
</dbReference>